<accession>A0A2W1BG70</accession>
<proteinExistence type="predicted"/>
<keyword evidence="2" id="KW-1185">Reference proteome</keyword>
<protein>
    <submittedName>
        <fullName evidence="1">Uncharacterized protein</fullName>
    </submittedName>
</protein>
<gene>
    <name evidence="1" type="primary">HaOG209713</name>
    <name evidence="1" type="ORF">B5X24_HaOG209713</name>
</gene>
<dbReference type="Proteomes" id="UP000249218">
    <property type="component" value="Unassembled WGS sequence"/>
</dbReference>
<reference evidence="1 2" key="1">
    <citation type="journal article" date="2017" name="BMC Biol.">
        <title>Genomic innovations, transcriptional plasticity and gene loss underlying the evolution and divergence of two highly polyphagous and invasive Helicoverpa pest species.</title>
        <authorList>
            <person name="Pearce S.L."/>
            <person name="Clarke D.F."/>
            <person name="East P.D."/>
            <person name="Elfekih S."/>
            <person name="Gordon K.H."/>
            <person name="Jermiin L.S."/>
            <person name="McGaughran A."/>
            <person name="Oakeshott J.G."/>
            <person name="Papanikolaou A."/>
            <person name="Perera O.P."/>
            <person name="Rane R.V."/>
            <person name="Richards S."/>
            <person name="Tay W.T."/>
            <person name="Walsh T.K."/>
            <person name="Anderson A."/>
            <person name="Anderson C.J."/>
            <person name="Asgari S."/>
            <person name="Board P.G."/>
            <person name="Bretschneider A."/>
            <person name="Campbell P.M."/>
            <person name="Chertemps T."/>
            <person name="Christeller J.T."/>
            <person name="Coppin C.W."/>
            <person name="Downes S.J."/>
            <person name="Duan G."/>
            <person name="Farnsworth C.A."/>
            <person name="Good R.T."/>
            <person name="Han L.B."/>
            <person name="Han Y.C."/>
            <person name="Hatje K."/>
            <person name="Horne I."/>
            <person name="Huang Y.P."/>
            <person name="Hughes D.S."/>
            <person name="Jacquin-Joly E."/>
            <person name="James W."/>
            <person name="Jhangiani S."/>
            <person name="Kollmar M."/>
            <person name="Kuwar S.S."/>
            <person name="Li S."/>
            <person name="Liu N.Y."/>
            <person name="Maibeche M.T."/>
            <person name="Miller J.R."/>
            <person name="Montagne N."/>
            <person name="Perry T."/>
            <person name="Qu J."/>
            <person name="Song S.V."/>
            <person name="Sutton G.G."/>
            <person name="Vogel H."/>
            <person name="Walenz B.P."/>
            <person name="Xu W."/>
            <person name="Zhang H.J."/>
            <person name="Zou Z."/>
            <person name="Batterham P."/>
            <person name="Edwards O.R."/>
            <person name="Feyereisen R."/>
            <person name="Gibbs R.A."/>
            <person name="Heckel D.G."/>
            <person name="McGrath A."/>
            <person name="Robin C."/>
            <person name="Scherer S.E."/>
            <person name="Worley K.C."/>
            <person name="Wu Y.D."/>
        </authorList>
    </citation>
    <scope>NUCLEOTIDE SEQUENCE [LARGE SCALE GENOMIC DNA]</scope>
    <source>
        <strain evidence="1">Harm_GR_Male_#8</strain>
        <tissue evidence="1">Whole organism</tissue>
    </source>
</reference>
<evidence type="ECO:0000313" key="2">
    <source>
        <dbReference type="Proteomes" id="UP000249218"/>
    </source>
</evidence>
<organism evidence="1 2">
    <name type="scientific">Helicoverpa armigera</name>
    <name type="common">Cotton bollworm</name>
    <name type="synonym">Heliothis armigera</name>
    <dbReference type="NCBI Taxonomy" id="29058"/>
    <lineage>
        <taxon>Eukaryota</taxon>
        <taxon>Metazoa</taxon>
        <taxon>Ecdysozoa</taxon>
        <taxon>Arthropoda</taxon>
        <taxon>Hexapoda</taxon>
        <taxon>Insecta</taxon>
        <taxon>Pterygota</taxon>
        <taxon>Neoptera</taxon>
        <taxon>Endopterygota</taxon>
        <taxon>Lepidoptera</taxon>
        <taxon>Glossata</taxon>
        <taxon>Ditrysia</taxon>
        <taxon>Noctuoidea</taxon>
        <taxon>Noctuidae</taxon>
        <taxon>Heliothinae</taxon>
        <taxon>Helicoverpa</taxon>
    </lineage>
</organism>
<evidence type="ECO:0000313" key="1">
    <source>
        <dbReference type="EMBL" id="PZC73281.1"/>
    </source>
</evidence>
<dbReference type="AlphaFoldDB" id="A0A2W1BG70"/>
<name>A0A2W1BG70_HELAM</name>
<sequence>MEHVMNNSLPTENKRITAKLNACVDKIKNKLLTDDI</sequence>
<dbReference type="EMBL" id="KZ150114">
    <property type="protein sequence ID" value="PZC73281.1"/>
    <property type="molecule type" value="Genomic_DNA"/>
</dbReference>